<proteinExistence type="predicted"/>
<comment type="subcellular location">
    <subcellularLocation>
        <location evidence="1">Golgi apparatus membrane</location>
        <topology evidence="1">Peripheral membrane protein</topology>
        <orientation evidence="1">Cytoplasmic side</orientation>
    </subcellularLocation>
</comment>
<gene>
    <name evidence="5" type="ORF">OIE14_03285</name>
</gene>
<organism evidence="5 6">
    <name type="scientific">Micromonospora peucetia</name>
    <dbReference type="NCBI Taxonomy" id="47871"/>
    <lineage>
        <taxon>Bacteria</taxon>
        <taxon>Bacillati</taxon>
        <taxon>Actinomycetota</taxon>
        <taxon>Actinomycetes</taxon>
        <taxon>Micromonosporales</taxon>
        <taxon>Micromonosporaceae</taxon>
        <taxon>Micromonospora</taxon>
    </lineage>
</organism>
<evidence type="ECO:0000313" key="6">
    <source>
        <dbReference type="Proteomes" id="UP001334804"/>
    </source>
</evidence>
<protein>
    <submittedName>
        <fullName evidence="5">GPP34 family phosphoprotein</fullName>
    </submittedName>
</protein>
<keyword evidence="4" id="KW-0472">Membrane</keyword>
<dbReference type="InterPro" id="IPR038261">
    <property type="entry name" value="GPP34-like_sf"/>
</dbReference>
<dbReference type="Gene3D" id="1.10.3630.10">
    <property type="entry name" value="yeast vps74-n-term truncation variant domain like"/>
    <property type="match status" value="1"/>
</dbReference>
<dbReference type="Pfam" id="PF05719">
    <property type="entry name" value="GPP34"/>
    <property type="match status" value="1"/>
</dbReference>
<reference evidence="5 6" key="1">
    <citation type="submission" date="2022-10" db="EMBL/GenBank/DDBJ databases">
        <title>The complete genomes of actinobacterial strains from the NBC collection.</title>
        <authorList>
            <person name="Joergensen T.S."/>
            <person name="Alvarez Arevalo M."/>
            <person name="Sterndorff E.B."/>
            <person name="Faurdal D."/>
            <person name="Vuksanovic O."/>
            <person name="Mourched A.-S."/>
            <person name="Charusanti P."/>
            <person name="Shaw S."/>
            <person name="Blin K."/>
            <person name="Weber T."/>
        </authorList>
    </citation>
    <scope>NUCLEOTIDE SEQUENCE [LARGE SCALE GENOMIC DNA]</scope>
    <source>
        <strain evidence="5 6">NBC 01809</strain>
    </source>
</reference>
<evidence type="ECO:0000256" key="4">
    <source>
        <dbReference type="ARBA" id="ARBA00023136"/>
    </source>
</evidence>
<dbReference type="Proteomes" id="UP001334804">
    <property type="component" value="Chromosome"/>
</dbReference>
<dbReference type="EMBL" id="CP109071">
    <property type="protein sequence ID" value="WSA33114.1"/>
    <property type="molecule type" value="Genomic_DNA"/>
</dbReference>
<keyword evidence="2" id="KW-0333">Golgi apparatus</keyword>
<sequence>MPARPALIANEFWFMAHDDQTGRPRLFESALNHGLAAALLAELHAEGRITFDGGRIEVLNAWPPKDWLQHLVLDRLTTQPQHSDTRTWLAFLAATAGEQVADRMWQVGLLEPQQVGRLWRQRIIHVPTDTNIAASSWARLSVDLRFTRRLNFFDVMLAGLALHTHLDTALLDGASLAVRTHLRQVVAQAPLPVRDLLADVDSAIGGSVLSHRT</sequence>
<evidence type="ECO:0000313" key="5">
    <source>
        <dbReference type="EMBL" id="WSA33114.1"/>
    </source>
</evidence>
<name>A0ABZ1EE42_9ACTN</name>
<evidence type="ECO:0000256" key="1">
    <source>
        <dbReference type="ARBA" id="ARBA00004255"/>
    </source>
</evidence>
<dbReference type="InterPro" id="IPR008628">
    <property type="entry name" value="GPP34-like"/>
</dbReference>
<keyword evidence="3" id="KW-0446">Lipid-binding</keyword>
<evidence type="ECO:0000256" key="2">
    <source>
        <dbReference type="ARBA" id="ARBA00023034"/>
    </source>
</evidence>
<evidence type="ECO:0000256" key="3">
    <source>
        <dbReference type="ARBA" id="ARBA00023121"/>
    </source>
</evidence>
<accession>A0ABZ1EE42</accession>
<dbReference type="RefSeq" id="WP_326564297.1">
    <property type="nucleotide sequence ID" value="NZ_CP109071.1"/>
</dbReference>
<keyword evidence="6" id="KW-1185">Reference proteome</keyword>